<dbReference type="Gene3D" id="2.60.40.10">
    <property type="entry name" value="Immunoglobulins"/>
    <property type="match status" value="1"/>
</dbReference>
<feature type="transmembrane region" description="Helical" evidence="1">
    <location>
        <begin position="7"/>
        <end position="27"/>
    </location>
</feature>
<dbReference type="InterPro" id="IPR013783">
    <property type="entry name" value="Ig-like_fold"/>
</dbReference>
<protein>
    <submittedName>
        <fullName evidence="2">Uncharacterized protein</fullName>
    </submittedName>
</protein>
<accession>A0A1J4V9B6</accession>
<evidence type="ECO:0000313" key="2">
    <source>
        <dbReference type="EMBL" id="OIO32635.1"/>
    </source>
</evidence>
<sequence>MQGNMKLFVRIVIITAVFVGVVGYAYYQSKDFIAGPIVLITAPTNGATVNDPFLEITGTAKNISFIALNDRQIFTDEHYIFSEKLLLYYGYNIITIGAGDQFGRVIKKTLEIVYQEQENTRNNVSSSTQRTIESQ</sequence>
<evidence type="ECO:0000256" key="1">
    <source>
        <dbReference type="SAM" id="Phobius"/>
    </source>
</evidence>
<gene>
    <name evidence="2" type="ORF">AUJ44_01850</name>
</gene>
<dbReference type="Proteomes" id="UP000183206">
    <property type="component" value="Unassembled WGS sequence"/>
</dbReference>
<dbReference type="AlphaFoldDB" id="A0A1J4V9B6"/>
<keyword evidence="1" id="KW-1133">Transmembrane helix</keyword>
<name>A0A1J4V9B6_9BACT</name>
<organism evidence="2 3">
    <name type="scientific">Candidatus Nomurabacteria bacterium CG1_02_47_685</name>
    <dbReference type="NCBI Taxonomy" id="1805282"/>
    <lineage>
        <taxon>Bacteria</taxon>
        <taxon>Candidatus Nomuraibacteriota</taxon>
    </lineage>
</organism>
<proteinExistence type="predicted"/>
<dbReference type="Pfam" id="PF09136">
    <property type="entry name" value="Glucodextran_B"/>
    <property type="match status" value="1"/>
</dbReference>
<comment type="caution">
    <text evidence="2">The sequence shown here is derived from an EMBL/GenBank/DDBJ whole genome shotgun (WGS) entry which is preliminary data.</text>
</comment>
<keyword evidence="1" id="KW-0812">Transmembrane</keyword>
<dbReference type="STRING" id="1805282.AUJ44_01850"/>
<evidence type="ECO:0000313" key="3">
    <source>
        <dbReference type="Proteomes" id="UP000183206"/>
    </source>
</evidence>
<dbReference type="EMBL" id="MNVO01000031">
    <property type="protein sequence ID" value="OIO32635.1"/>
    <property type="molecule type" value="Genomic_DNA"/>
</dbReference>
<reference evidence="2 3" key="1">
    <citation type="journal article" date="2016" name="Environ. Microbiol.">
        <title>Genomic resolution of a cold subsurface aquifer community provides metabolic insights for novel microbes adapted to high CO concentrations.</title>
        <authorList>
            <person name="Probst A.J."/>
            <person name="Castelle C.J."/>
            <person name="Singh A."/>
            <person name="Brown C.T."/>
            <person name="Anantharaman K."/>
            <person name="Sharon I."/>
            <person name="Hug L.A."/>
            <person name="Burstein D."/>
            <person name="Emerson J.B."/>
            <person name="Thomas B.C."/>
            <person name="Banfield J.F."/>
        </authorList>
    </citation>
    <scope>NUCLEOTIDE SEQUENCE [LARGE SCALE GENOMIC DNA]</scope>
    <source>
        <strain evidence="2">CG1_02_47_685</strain>
    </source>
</reference>
<keyword evidence="1" id="KW-0472">Membrane</keyword>